<dbReference type="Pfam" id="PF02283">
    <property type="entry name" value="CobU"/>
    <property type="match status" value="1"/>
</dbReference>
<evidence type="ECO:0000256" key="6">
    <source>
        <dbReference type="ARBA" id="ARBA00005159"/>
    </source>
</evidence>
<evidence type="ECO:0000313" key="18">
    <source>
        <dbReference type="Proteomes" id="UP000198233"/>
    </source>
</evidence>
<evidence type="ECO:0000256" key="12">
    <source>
        <dbReference type="ARBA" id="ARBA00022840"/>
    </source>
</evidence>
<dbReference type="EMBL" id="CP022272">
    <property type="protein sequence ID" value="ASJ95714.1"/>
    <property type="molecule type" value="Genomic_DNA"/>
</dbReference>
<evidence type="ECO:0000256" key="16">
    <source>
        <dbReference type="PIRSR" id="PIRSR006135-2"/>
    </source>
</evidence>
<dbReference type="AlphaFoldDB" id="A0AAC9TYD1"/>
<accession>A0AAC9TYD1</accession>
<dbReference type="KEGG" id="smav:CFF01_03420"/>
<comment type="similarity">
    <text evidence="7 14">Belongs to the CobU/CobP family.</text>
</comment>
<evidence type="ECO:0000256" key="9">
    <source>
        <dbReference type="ARBA" id="ARBA00022679"/>
    </source>
</evidence>
<dbReference type="RefSeq" id="WP_088903866.1">
    <property type="nucleotide sequence ID" value="NZ_CP022272.1"/>
</dbReference>
<keyword evidence="13 14" id="KW-0342">GTP-binding</keyword>
<feature type="binding site" evidence="16">
    <location>
        <begin position="35"/>
        <end position="37"/>
    </location>
    <ligand>
        <name>GTP</name>
        <dbReference type="ChEBI" id="CHEBI:37565"/>
    </ligand>
</feature>
<feature type="binding site" evidence="16">
    <location>
        <position position="66"/>
    </location>
    <ligand>
        <name>GTP</name>
        <dbReference type="ChEBI" id="CHEBI:37565"/>
    </ligand>
</feature>
<evidence type="ECO:0000256" key="8">
    <source>
        <dbReference type="ARBA" id="ARBA00022573"/>
    </source>
</evidence>
<evidence type="ECO:0000256" key="10">
    <source>
        <dbReference type="ARBA" id="ARBA00022741"/>
    </source>
</evidence>
<dbReference type="GO" id="GO:0005525">
    <property type="term" value="F:GTP binding"/>
    <property type="evidence" value="ECO:0007669"/>
    <property type="project" value="UniProtKB-UniRule"/>
</dbReference>
<dbReference type="GO" id="GO:0009236">
    <property type="term" value="P:cobalamin biosynthetic process"/>
    <property type="evidence" value="ECO:0007669"/>
    <property type="project" value="UniProtKB-UniRule"/>
</dbReference>
<comment type="catalytic activity">
    <reaction evidence="1 14">
        <text>adenosylcob(III)inamide + ATP = adenosylcob(III)inamide phosphate + ADP + H(+)</text>
        <dbReference type="Rhea" id="RHEA:15769"/>
        <dbReference type="ChEBI" id="CHEBI:2480"/>
        <dbReference type="ChEBI" id="CHEBI:15378"/>
        <dbReference type="ChEBI" id="CHEBI:30616"/>
        <dbReference type="ChEBI" id="CHEBI:58502"/>
        <dbReference type="ChEBI" id="CHEBI:456216"/>
        <dbReference type="EC" id="2.7.1.156"/>
    </reaction>
</comment>
<keyword evidence="11 14" id="KW-0418">Kinase</keyword>
<sequence>MIHLVLGGARSGKSRYGVALVADYVAKGYECLFVATAQALDEEMAARISRHQTERAQDELPWQMLECPLALSECIEANAQENRVILIDCLTLWLTNQLLEGDAWCDAKAALLRALKTAPGAIVLISNEVGSGVVPGDPLSRRFVDEAGWLHQAIAELADKVVLVCAGLPLTLKNADAQEC</sequence>
<dbReference type="PANTHER" id="PTHR34848">
    <property type="match status" value="1"/>
</dbReference>
<keyword evidence="10 14" id="KW-0547">Nucleotide-binding</keyword>
<dbReference type="GO" id="GO:0005524">
    <property type="term" value="F:ATP binding"/>
    <property type="evidence" value="ECO:0007669"/>
    <property type="project" value="UniProtKB-UniRule"/>
</dbReference>
<dbReference type="Gene3D" id="3.40.50.300">
    <property type="entry name" value="P-loop containing nucleotide triphosphate hydrolases"/>
    <property type="match status" value="1"/>
</dbReference>
<evidence type="ECO:0000256" key="3">
    <source>
        <dbReference type="ARBA" id="ARBA00001522"/>
    </source>
</evidence>
<dbReference type="EC" id="2.7.7.62" evidence="14"/>
<feature type="binding site" evidence="16">
    <location>
        <position position="88"/>
    </location>
    <ligand>
        <name>GTP</name>
        <dbReference type="ChEBI" id="CHEBI:37565"/>
    </ligand>
</feature>
<comment type="catalytic activity">
    <reaction evidence="2 14">
        <text>adenosylcob(III)inamide phosphate + GTP + H(+) = adenosylcob(III)inamide-GDP + diphosphate</text>
        <dbReference type="Rhea" id="RHEA:22712"/>
        <dbReference type="ChEBI" id="CHEBI:15378"/>
        <dbReference type="ChEBI" id="CHEBI:33019"/>
        <dbReference type="ChEBI" id="CHEBI:37565"/>
        <dbReference type="ChEBI" id="CHEBI:58502"/>
        <dbReference type="ChEBI" id="CHEBI:60487"/>
        <dbReference type="EC" id="2.7.7.62"/>
    </reaction>
</comment>
<evidence type="ECO:0000313" key="17">
    <source>
        <dbReference type="EMBL" id="ASJ95714.1"/>
    </source>
</evidence>
<dbReference type="Proteomes" id="UP000198233">
    <property type="component" value="Chromosome"/>
</dbReference>
<dbReference type="PANTHER" id="PTHR34848:SF1">
    <property type="entry name" value="BIFUNCTIONAL ADENOSYLCOBALAMIN BIOSYNTHESIS PROTEIN COBU"/>
    <property type="match status" value="1"/>
</dbReference>
<evidence type="ECO:0000256" key="5">
    <source>
        <dbReference type="ARBA" id="ARBA00004692"/>
    </source>
</evidence>
<dbReference type="SUPFAM" id="SSF52540">
    <property type="entry name" value="P-loop containing nucleoside triphosphate hydrolases"/>
    <property type="match status" value="1"/>
</dbReference>
<dbReference type="PIRSF" id="PIRSF006135">
    <property type="entry name" value="CobU"/>
    <property type="match status" value="1"/>
</dbReference>
<keyword evidence="8 14" id="KW-0169">Cobalamin biosynthesis</keyword>
<reference evidence="17 18" key="1">
    <citation type="submission" date="2017-06" db="EMBL/GenBank/DDBJ databases">
        <title>Complete genome sequence of Shewanella marisflavi EP1 associated with anaerobic 2,4-dinitrotoluene reduction and salt tolerance.</title>
        <authorList>
            <person name="Huang J."/>
        </authorList>
    </citation>
    <scope>NUCLEOTIDE SEQUENCE [LARGE SCALE GENOMIC DNA]</scope>
    <source>
        <strain evidence="17 18">EP1</strain>
    </source>
</reference>
<evidence type="ECO:0000256" key="15">
    <source>
        <dbReference type="PIRSR" id="PIRSR006135-1"/>
    </source>
</evidence>
<evidence type="ECO:0000256" key="14">
    <source>
        <dbReference type="PIRNR" id="PIRNR006135"/>
    </source>
</evidence>
<evidence type="ECO:0000256" key="7">
    <source>
        <dbReference type="ARBA" id="ARBA00007490"/>
    </source>
</evidence>
<dbReference type="InterPro" id="IPR003203">
    <property type="entry name" value="CobU/CobP"/>
</dbReference>
<feature type="active site" description="GMP-histidine intermediate" evidence="15">
    <location>
        <position position="51"/>
    </location>
</feature>
<keyword evidence="12 14" id="KW-0067">ATP-binding</keyword>
<comment type="pathway">
    <text evidence="6 14">Cofactor biosynthesis; adenosylcobalamin biosynthesis; adenosylcobalamin from cob(II)yrinate a,c-diamide: step 5/7.</text>
</comment>
<evidence type="ECO:0000256" key="2">
    <source>
        <dbReference type="ARBA" id="ARBA00000711"/>
    </source>
</evidence>
<dbReference type="InterPro" id="IPR027417">
    <property type="entry name" value="P-loop_NTPase"/>
</dbReference>
<evidence type="ECO:0000256" key="11">
    <source>
        <dbReference type="ARBA" id="ARBA00022777"/>
    </source>
</evidence>
<dbReference type="CDD" id="cd00544">
    <property type="entry name" value="CobU"/>
    <property type="match status" value="1"/>
</dbReference>
<name>A0AAC9TYD1_9GAMM</name>
<comment type="pathway">
    <text evidence="5 14">Cofactor biosynthesis; adenosylcobalamin biosynthesis; adenosylcobalamin from cob(II)yrinate a,c-diamide: step 6/7.</text>
</comment>
<evidence type="ECO:0000256" key="4">
    <source>
        <dbReference type="ARBA" id="ARBA00003889"/>
    </source>
</evidence>
<evidence type="ECO:0000256" key="1">
    <source>
        <dbReference type="ARBA" id="ARBA00000312"/>
    </source>
</evidence>
<gene>
    <name evidence="17" type="ORF">CFF01_03420</name>
</gene>
<dbReference type="EC" id="2.7.1.156" evidence="14"/>
<comment type="catalytic activity">
    <reaction evidence="3">
        <text>adenosylcob(III)inamide + GTP = adenosylcob(III)inamide phosphate + GDP + H(+)</text>
        <dbReference type="Rhea" id="RHEA:15765"/>
        <dbReference type="ChEBI" id="CHEBI:2480"/>
        <dbReference type="ChEBI" id="CHEBI:15378"/>
        <dbReference type="ChEBI" id="CHEBI:37565"/>
        <dbReference type="ChEBI" id="CHEBI:58189"/>
        <dbReference type="ChEBI" id="CHEBI:58502"/>
        <dbReference type="EC" id="2.7.1.156"/>
    </reaction>
</comment>
<proteinExistence type="inferred from homology"/>
<dbReference type="NCBIfam" id="NF004469">
    <property type="entry name" value="PRK05800.1"/>
    <property type="match status" value="1"/>
</dbReference>
<protein>
    <recommendedName>
        <fullName evidence="14">Bifunctional adenosylcobalamin biosynthesis protein</fullName>
        <ecNumber evidence="14">2.7.1.156</ecNumber>
        <ecNumber evidence="14">2.7.7.62</ecNumber>
    </recommendedName>
</protein>
<evidence type="ECO:0000256" key="13">
    <source>
        <dbReference type="ARBA" id="ARBA00023134"/>
    </source>
</evidence>
<feature type="binding site" evidence="16">
    <location>
        <begin position="7"/>
        <end position="14"/>
    </location>
    <ligand>
        <name>GTP</name>
        <dbReference type="ChEBI" id="CHEBI:37565"/>
    </ligand>
</feature>
<organism evidence="17 18">
    <name type="scientific">Shewanella marisflavi</name>
    <dbReference type="NCBI Taxonomy" id="260364"/>
    <lineage>
        <taxon>Bacteria</taxon>
        <taxon>Pseudomonadati</taxon>
        <taxon>Pseudomonadota</taxon>
        <taxon>Gammaproteobacteria</taxon>
        <taxon>Alteromonadales</taxon>
        <taxon>Shewanellaceae</taxon>
        <taxon>Shewanella</taxon>
    </lineage>
</organism>
<dbReference type="GO" id="GO:0043752">
    <property type="term" value="F:adenosylcobinamide kinase activity"/>
    <property type="evidence" value="ECO:0007669"/>
    <property type="project" value="UniProtKB-EC"/>
</dbReference>
<comment type="function">
    <text evidence="4 14">Catalyzes ATP-dependent phosphorylation of adenosylcobinamide and addition of GMP to adenosylcobinamide phosphate.</text>
</comment>
<dbReference type="GO" id="GO:0008820">
    <property type="term" value="F:cobinamide phosphate guanylyltransferase activity"/>
    <property type="evidence" value="ECO:0007669"/>
    <property type="project" value="UniProtKB-UniRule"/>
</dbReference>
<keyword evidence="17" id="KW-0548">Nucleotidyltransferase</keyword>
<keyword evidence="9 14" id="KW-0808">Transferase</keyword>